<keyword evidence="1" id="KW-0472">Membrane</keyword>
<evidence type="ECO:0000313" key="3">
    <source>
        <dbReference type="Proteomes" id="UP000007174"/>
    </source>
</evidence>
<reference evidence="3" key="1">
    <citation type="journal article" date="2012" name="Nat. Genet.">
        <title>Lifestyle transitions in plant pathogenic Colletotrichum fungi deciphered by genome and transcriptome analyses.</title>
        <authorList>
            <person name="O'Connell R.J."/>
            <person name="Thon M.R."/>
            <person name="Hacquard S."/>
            <person name="Amyotte S.G."/>
            <person name="Kleemann J."/>
            <person name="Torres M.F."/>
            <person name="Damm U."/>
            <person name="Buiate E.A."/>
            <person name="Epstein L."/>
            <person name="Alkan N."/>
            <person name="Altmueller J."/>
            <person name="Alvarado-Balderrama L."/>
            <person name="Bauser C.A."/>
            <person name="Becker C."/>
            <person name="Birren B.W."/>
            <person name="Chen Z."/>
            <person name="Choi J."/>
            <person name="Crouch J.A."/>
            <person name="Duvick J.P."/>
            <person name="Farman M.A."/>
            <person name="Gan P."/>
            <person name="Heiman D."/>
            <person name="Henrissat B."/>
            <person name="Howard R.J."/>
            <person name="Kabbage M."/>
            <person name="Koch C."/>
            <person name="Kracher B."/>
            <person name="Kubo Y."/>
            <person name="Law A.D."/>
            <person name="Lebrun M.-H."/>
            <person name="Lee Y.-H."/>
            <person name="Miyara I."/>
            <person name="Moore N."/>
            <person name="Neumann U."/>
            <person name="Nordstroem K."/>
            <person name="Panaccione D.G."/>
            <person name="Panstruga R."/>
            <person name="Place M."/>
            <person name="Proctor R.H."/>
            <person name="Prusky D."/>
            <person name="Rech G."/>
            <person name="Reinhardt R."/>
            <person name="Rollins J.A."/>
            <person name="Rounsley S."/>
            <person name="Schardl C.L."/>
            <person name="Schwartz D.C."/>
            <person name="Shenoy N."/>
            <person name="Shirasu K."/>
            <person name="Sikhakolli U.R."/>
            <person name="Stueber K."/>
            <person name="Sukno S.A."/>
            <person name="Sweigard J.A."/>
            <person name="Takano Y."/>
            <person name="Takahara H."/>
            <person name="Trail F."/>
            <person name="van der Does H.C."/>
            <person name="Voll L.M."/>
            <person name="Will I."/>
            <person name="Young S."/>
            <person name="Zeng Q."/>
            <person name="Zhang J."/>
            <person name="Zhou S."/>
            <person name="Dickman M.B."/>
            <person name="Schulze-Lefert P."/>
            <person name="Ver Loren van Themaat E."/>
            <person name="Ma L.-J."/>
            <person name="Vaillancourt L.J."/>
        </authorList>
    </citation>
    <scope>NUCLEOTIDE SEQUENCE [LARGE SCALE GENOMIC DNA]</scope>
    <source>
        <strain evidence="3">IMI 349063</strain>
    </source>
</reference>
<feature type="transmembrane region" description="Helical" evidence="1">
    <location>
        <begin position="43"/>
        <end position="73"/>
    </location>
</feature>
<gene>
    <name evidence="2" type="ORF">CH063_14121</name>
</gene>
<sequence>MFVVFREPTEGARGVTRSERATKAATKKATVVKKPNVFWARVIVLYIVGDLYATCGGLFFGLKMFGCLSAAWLHQGYWSEREVKLEDGCGRPRFWGSALFSLAWDGHVASALLAAAWIELPPHYVLQGT</sequence>
<dbReference type="EMBL" id="CACQ02007231">
    <property type="protein sequence ID" value="CCF44852.1"/>
    <property type="molecule type" value="Genomic_DNA"/>
</dbReference>
<dbReference type="HOGENOM" id="CLU_1948696_0_0_1"/>
<dbReference type="AlphaFoldDB" id="H1VX90"/>
<keyword evidence="1" id="KW-1133">Transmembrane helix</keyword>
<organism evidence="2 3">
    <name type="scientific">Colletotrichum higginsianum (strain IMI 349063)</name>
    <name type="common">Crucifer anthracnose fungus</name>
    <dbReference type="NCBI Taxonomy" id="759273"/>
    <lineage>
        <taxon>Eukaryota</taxon>
        <taxon>Fungi</taxon>
        <taxon>Dikarya</taxon>
        <taxon>Ascomycota</taxon>
        <taxon>Pezizomycotina</taxon>
        <taxon>Sordariomycetes</taxon>
        <taxon>Hypocreomycetidae</taxon>
        <taxon>Glomerellales</taxon>
        <taxon>Glomerellaceae</taxon>
        <taxon>Colletotrichum</taxon>
        <taxon>Colletotrichum destructivum species complex</taxon>
    </lineage>
</organism>
<evidence type="ECO:0000313" key="2">
    <source>
        <dbReference type="EMBL" id="CCF44852.1"/>
    </source>
</evidence>
<keyword evidence="1" id="KW-0812">Transmembrane</keyword>
<accession>H1VX90</accession>
<protein>
    <submittedName>
        <fullName evidence="2">Uncharacterized protein</fullName>
    </submittedName>
</protein>
<name>H1VX90_COLHI</name>
<evidence type="ECO:0000256" key="1">
    <source>
        <dbReference type="SAM" id="Phobius"/>
    </source>
</evidence>
<dbReference type="Proteomes" id="UP000007174">
    <property type="component" value="Unassembled WGS sequence"/>
</dbReference>
<proteinExistence type="predicted"/>